<evidence type="ECO:0000313" key="2">
    <source>
        <dbReference type="EMBL" id="KAL0448044.1"/>
    </source>
</evidence>
<evidence type="ECO:0000256" key="1">
    <source>
        <dbReference type="SAM" id="MobiDB-lite"/>
    </source>
</evidence>
<reference evidence="2" key="2">
    <citation type="journal article" date="2024" name="Plant">
        <title>Genomic evolution and insights into agronomic trait innovations of Sesamum species.</title>
        <authorList>
            <person name="Miao H."/>
            <person name="Wang L."/>
            <person name="Qu L."/>
            <person name="Liu H."/>
            <person name="Sun Y."/>
            <person name="Le M."/>
            <person name="Wang Q."/>
            <person name="Wei S."/>
            <person name="Zheng Y."/>
            <person name="Lin W."/>
            <person name="Duan Y."/>
            <person name="Cao H."/>
            <person name="Xiong S."/>
            <person name="Wang X."/>
            <person name="Wei L."/>
            <person name="Li C."/>
            <person name="Ma Q."/>
            <person name="Ju M."/>
            <person name="Zhao R."/>
            <person name="Li G."/>
            <person name="Mu C."/>
            <person name="Tian Q."/>
            <person name="Mei H."/>
            <person name="Zhang T."/>
            <person name="Gao T."/>
            <person name="Zhang H."/>
        </authorList>
    </citation>
    <scope>NUCLEOTIDE SEQUENCE</scope>
    <source>
        <strain evidence="2">KEN1</strain>
    </source>
</reference>
<reference evidence="2" key="1">
    <citation type="submission" date="2020-06" db="EMBL/GenBank/DDBJ databases">
        <authorList>
            <person name="Li T."/>
            <person name="Hu X."/>
            <person name="Zhang T."/>
            <person name="Song X."/>
            <person name="Zhang H."/>
            <person name="Dai N."/>
            <person name="Sheng W."/>
            <person name="Hou X."/>
            <person name="Wei L."/>
        </authorList>
    </citation>
    <scope>NUCLEOTIDE SEQUENCE</scope>
    <source>
        <strain evidence="2">KEN1</strain>
        <tissue evidence="2">Leaf</tissue>
    </source>
</reference>
<feature type="region of interest" description="Disordered" evidence="1">
    <location>
        <begin position="1"/>
        <end position="99"/>
    </location>
</feature>
<protein>
    <submittedName>
        <fullName evidence="2">Uncharacterized protein</fullName>
    </submittedName>
</protein>
<feature type="compositionally biased region" description="Low complexity" evidence="1">
    <location>
        <begin position="54"/>
        <end position="66"/>
    </location>
</feature>
<comment type="caution">
    <text evidence="2">The sequence shown here is derived from an EMBL/GenBank/DDBJ whole genome shotgun (WGS) entry which is preliminary data.</text>
</comment>
<dbReference type="EMBL" id="JACGWN010000006">
    <property type="protein sequence ID" value="KAL0448044.1"/>
    <property type="molecule type" value="Genomic_DNA"/>
</dbReference>
<sequence>MPPYGPWLRAPLPIRGRPPGNPGWKTAPSSSSSYLRTPGCTGAEIFGNFCNDQGPSGPRSGSGARSKANKSSNLGDNKGCEGDEVDSPMPNEECSRADDVSDVMITKAAIGSHETTQTCGPTEDGHGLRRLDLGGKEQLAMEIAECVRDFDQLCNF</sequence>
<accession>A0AAW2X2E7</accession>
<gene>
    <name evidence="2" type="ORF">Slati_1932300</name>
</gene>
<dbReference type="AlphaFoldDB" id="A0AAW2X2E7"/>
<name>A0AAW2X2E7_9LAMI</name>
<proteinExistence type="predicted"/>
<organism evidence="2">
    <name type="scientific">Sesamum latifolium</name>
    <dbReference type="NCBI Taxonomy" id="2727402"/>
    <lineage>
        <taxon>Eukaryota</taxon>
        <taxon>Viridiplantae</taxon>
        <taxon>Streptophyta</taxon>
        <taxon>Embryophyta</taxon>
        <taxon>Tracheophyta</taxon>
        <taxon>Spermatophyta</taxon>
        <taxon>Magnoliopsida</taxon>
        <taxon>eudicotyledons</taxon>
        <taxon>Gunneridae</taxon>
        <taxon>Pentapetalae</taxon>
        <taxon>asterids</taxon>
        <taxon>lamiids</taxon>
        <taxon>Lamiales</taxon>
        <taxon>Pedaliaceae</taxon>
        <taxon>Sesamum</taxon>
    </lineage>
</organism>